<comment type="similarity">
    <text evidence="1">Belongs to the TIFY/JAZ family.</text>
</comment>
<organism evidence="3 4">
    <name type="scientific">Ceratopteris richardii</name>
    <name type="common">Triangle waterfern</name>
    <dbReference type="NCBI Taxonomy" id="49495"/>
    <lineage>
        <taxon>Eukaryota</taxon>
        <taxon>Viridiplantae</taxon>
        <taxon>Streptophyta</taxon>
        <taxon>Embryophyta</taxon>
        <taxon>Tracheophyta</taxon>
        <taxon>Polypodiopsida</taxon>
        <taxon>Polypodiidae</taxon>
        <taxon>Polypodiales</taxon>
        <taxon>Pteridineae</taxon>
        <taxon>Pteridaceae</taxon>
        <taxon>Parkerioideae</taxon>
        <taxon>Ceratopteris</taxon>
    </lineage>
</organism>
<comment type="caution">
    <text evidence="3">The sequence shown here is derived from an EMBL/GenBank/DDBJ whole genome shotgun (WGS) entry which is preliminary data.</text>
</comment>
<dbReference type="EMBL" id="CM035423">
    <property type="protein sequence ID" value="KAH7366029.1"/>
    <property type="molecule type" value="Genomic_DNA"/>
</dbReference>
<dbReference type="InterPro" id="IPR018467">
    <property type="entry name" value="CCT_CS"/>
</dbReference>
<dbReference type="SMART" id="SM00979">
    <property type="entry name" value="TIFY"/>
    <property type="match status" value="1"/>
</dbReference>
<dbReference type="AlphaFoldDB" id="A0A8T2STR3"/>
<name>A0A8T2STR3_CERRI</name>
<dbReference type="Pfam" id="PF06200">
    <property type="entry name" value="tify"/>
    <property type="match status" value="1"/>
</dbReference>
<dbReference type="InterPro" id="IPR010399">
    <property type="entry name" value="Tify_dom"/>
</dbReference>
<proteinExistence type="inferred from homology"/>
<dbReference type="PANTHER" id="PTHR33077">
    <property type="entry name" value="PROTEIN TIFY 4A-RELATED-RELATED"/>
    <property type="match status" value="1"/>
</dbReference>
<keyword evidence="4" id="KW-1185">Reference proteome</keyword>
<dbReference type="Proteomes" id="UP000825935">
    <property type="component" value="Chromosome 18"/>
</dbReference>
<protein>
    <recommendedName>
        <fullName evidence="2">Tify domain-containing protein</fullName>
    </recommendedName>
</protein>
<evidence type="ECO:0000256" key="1">
    <source>
        <dbReference type="ARBA" id="ARBA00008614"/>
    </source>
</evidence>
<sequence>MVLETQKAHQLDAEQAHPRLEPIMKDFLGLGKTSGKEAAESQHQHEDPFMGSVLGAAALKVDLEPKGTRYPMFRADSLVDQVLSLRRSFDERNLEGSAETLGLPHVNAGWQGVIPDLSRSSLDANHKQAPMQLTIFYGGHVNVYNNVSLDRAEAIMHMAAKDDSIPLNMSSSSLGGLHKFSASGFCQPMVASENLCFNAQAGVPYHYAADQVGQNYLPISMQFDCSIPSTPSTATSPEPAVPKALPLARKASLARFLEKRKERMQMMSPYFKRQPVPVQQREHLFCSPSNAASSEFYEQYFKKSI</sequence>
<dbReference type="GO" id="GO:0005634">
    <property type="term" value="C:nucleus"/>
    <property type="evidence" value="ECO:0007669"/>
    <property type="project" value="TreeGrafter"/>
</dbReference>
<evidence type="ECO:0000259" key="2">
    <source>
        <dbReference type="PROSITE" id="PS51320"/>
    </source>
</evidence>
<dbReference type="OrthoDB" id="1937734at2759"/>
<gene>
    <name evidence="3" type="ORF">KP509_18G060000</name>
</gene>
<reference evidence="3" key="1">
    <citation type="submission" date="2021-08" db="EMBL/GenBank/DDBJ databases">
        <title>WGS assembly of Ceratopteris richardii.</title>
        <authorList>
            <person name="Marchant D.B."/>
            <person name="Chen G."/>
            <person name="Jenkins J."/>
            <person name="Shu S."/>
            <person name="Leebens-Mack J."/>
            <person name="Grimwood J."/>
            <person name="Schmutz J."/>
            <person name="Soltis P."/>
            <person name="Soltis D."/>
            <person name="Chen Z.-H."/>
        </authorList>
    </citation>
    <scope>NUCLEOTIDE SEQUENCE</scope>
    <source>
        <strain evidence="3">Whitten #5841</strain>
        <tissue evidence="3">Leaf</tissue>
    </source>
</reference>
<evidence type="ECO:0000313" key="4">
    <source>
        <dbReference type="Proteomes" id="UP000825935"/>
    </source>
</evidence>
<feature type="domain" description="Tify" evidence="2">
    <location>
        <begin position="126"/>
        <end position="161"/>
    </location>
</feature>
<dbReference type="InterPro" id="IPR040390">
    <property type="entry name" value="TIFY/JAZ"/>
</dbReference>
<dbReference type="GO" id="GO:0009611">
    <property type="term" value="P:response to wounding"/>
    <property type="evidence" value="ECO:0007669"/>
    <property type="project" value="TreeGrafter"/>
</dbReference>
<dbReference type="GO" id="GO:0031347">
    <property type="term" value="P:regulation of defense response"/>
    <property type="evidence" value="ECO:0007669"/>
    <property type="project" value="TreeGrafter"/>
</dbReference>
<dbReference type="PROSITE" id="PS51320">
    <property type="entry name" value="TIFY"/>
    <property type="match status" value="1"/>
</dbReference>
<evidence type="ECO:0000313" key="3">
    <source>
        <dbReference type="EMBL" id="KAH7366029.1"/>
    </source>
</evidence>
<dbReference type="GO" id="GO:2000022">
    <property type="term" value="P:regulation of jasmonic acid mediated signaling pathway"/>
    <property type="evidence" value="ECO:0007669"/>
    <property type="project" value="TreeGrafter"/>
</dbReference>
<dbReference type="Pfam" id="PF09425">
    <property type="entry name" value="Jas_motif"/>
    <property type="match status" value="1"/>
</dbReference>
<accession>A0A8T2STR3</accession>
<dbReference type="PANTHER" id="PTHR33077:SF90">
    <property type="entry name" value="PROTEIN TIFY 7"/>
    <property type="match status" value="1"/>
</dbReference>